<name>A0A0V1FTT7_TRIPS</name>
<evidence type="ECO:0000313" key="1">
    <source>
        <dbReference type="EMBL" id="KRY88707.1"/>
    </source>
</evidence>
<evidence type="ECO:0000313" key="2">
    <source>
        <dbReference type="Proteomes" id="UP000054995"/>
    </source>
</evidence>
<proteinExistence type="predicted"/>
<keyword evidence="2" id="KW-1185">Reference proteome</keyword>
<protein>
    <submittedName>
        <fullName evidence="1">Uncharacterized protein</fullName>
    </submittedName>
</protein>
<accession>A0A0V1FTT7</accession>
<dbReference type="Proteomes" id="UP000054995">
    <property type="component" value="Unassembled WGS sequence"/>
</dbReference>
<comment type="caution">
    <text evidence="1">The sequence shown here is derived from an EMBL/GenBank/DDBJ whole genome shotgun (WGS) entry which is preliminary data.</text>
</comment>
<dbReference type="EMBL" id="JYDT01000039">
    <property type="protein sequence ID" value="KRY88707.1"/>
    <property type="molecule type" value="Genomic_DNA"/>
</dbReference>
<reference evidence="1 2" key="1">
    <citation type="submission" date="2015-01" db="EMBL/GenBank/DDBJ databases">
        <title>Evolution of Trichinella species and genotypes.</title>
        <authorList>
            <person name="Korhonen P.K."/>
            <person name="Edoardo P."/>
            <person name="Giuseppe L.R."/>
            <person name="Gasser R.B."/>
        </authorList>
    </citation>
    <scope>NUCLEOTIDE SEQUENCE [LARGE SCALE GENOMIC DNA]</scope>
    <source>
        <strain evidence="1">ISS470</strain>
    </source>
</reference>
<gene>
    <name evidence="1" type="ORF">T4D_3509</name>
</gene>
<sequence>MVDGKRKAAGNAHIVHFILLYIAYSKSRGLQKNDALNQALHTSKCALTYWKVQKEYHFQVQSIVNIIQR</sequence>
<dbReference type="AlphaFoldDB" id="A0A0V1FTT7"/>
<organism evidence="1 2">
    <name type="scientific">Trichinella pseudospiralis</name>
    <name type="common">Parasitic roundworm</name>
    <dbReference type="NCBI Taxonomy" id="6337"/>
    <lineage>
        <taxon>Eukaryota</taxon>
        <taxon>Metazoa</taxon>
        <taxon>Ecdysozoa</taxon>
        <taxon>Nematoda</taxon>
        <taxon>Enoplea</taxon>
        <taxon>Dorylaimia</taxon>
        <taxon>Trichinellida</taxon>
        <taxon>Trichinellidae</taxon>
        <taxon>Trichinella</taxon>
    </lineage>
</organism>